<name>A0ABR7RKP0_9PROT</name>
<dbReference type="InterPro" id="IPR036388">
    <property type="entry name" value="WH-like_DNA-bd_sf"/>
</dbReference>
<dbReference type="RefSeq" id="WP_187784321.1">
    <property type="nucleotide sequence ID" value="NZ_JACTVA010000014.1"/>
</dbReference>
<dbReference type="SUPFAM" id="SSF53067">
    <property type="entry name" value="Actin-like ATPase domain"/>
    <property type="match status" value="1"/>
</dbReference>
<dbReference type="InterPro" id="IPR000600">
    <property type="entry name" value="ROK"/>
</dbReference>
<accession>A0ABR7RKP0</accession>
<dbReference type="Gene3D" id="3.30.420.40">
    <property type="match status" value="2"/>
</dbReference>
<keyword evidence="3" id="KW-1185">Reference proteome</keyword>
<dbReference type="Gene3D" id="1.10.10.10">
    <property type="entry name" value="Winged helix-like DNA-binding domain superfamily/Winged helix DNA-binding domain"/>
    <property type="match status" value="1"/>
</dbReference>
<protein>
    <submittedName>
        <fullName evidence="2">ROK family protein</fullName>
    </submittedName>
</protein>
<organism evidence="2 3">
    <name type="scientific">Teichococcus aerophilus</name>
    <dbReference type="NCBI Taxonomy" id="1224513"/>
    <lineage>
        <taxon>Bacteria</taxon>
        <taxon>Pseudomonadati</taxon>
        <taxon>Pseudomonadota</taxon>
        <taxon>Alphaproteobacteria</taxon>
        <taxon>Acetobacterales</taxon>
        <taxon>Roseomonadaceae</taxon>
        <taxon>Roseomonas</taxon>
    </lineage>
</organism>
<gene>
    <name evidence="2" type="ORF">IBL26_09920</name>
</gene>
<dbReference type="Proteomes" id="UP000626026">
    <property type="component" value="Unassembled WGS sequence"/>
</dbReference>
<dbReference type="EMBL" id="JACTVA010000014">
    <property type="protein sequence ID" value="MBC9207150.1"/>
    <property type="molecule type" value="Genomic_DNA"/>
</dbReference>
<dbReference type="PANTHER" id="PTHR18964">
    <property type="entry name" value="ROK (REPRESSOR, ORF, KINASE) FAMILY"/>
    <property type="match status" value="1"/>
</dbReference>
<comment type="similarity">
    <text evidence="1">Belongs to the ROK (NagC/XylR) family.</text>
</comment>
<evidence type="ECO:0000313" key="2">
    <source>
        <dbReference type="EMBL" id="MBC9207150.1"/>
    </source>
</evidence>
<proteinExistence type="inferred from homology"/>
<evidence type="ECO:0000256" key="1">
    <source>
        <dbReference type="ARBA" id="ARBA00006479"/>
    </source>
</evidence>
<dbReference type="InterPro" id="IPR043129">
    <property type="entry name" value="ATPase_NBD"/>
</dbReference>
<dbReference type="Pfam" id="PF00480">
    <property type="entry name" value="ROK"/>
    <property type="match status" value="1"/>
</dbReference>
<dbReference type="PANTHER" id="PTHR18964:SF149">
    <property type="entry name" value="BIFUNCTIONAL UDP-N-ACETYLGLUCOSAMINE 2-EPIMERASE_N-ACETYLMANNOSAMINE KINASE"/>
    <property type="match status" value="1"/>
</dbReference>
<sequence>MDHSPRSRRQTRAALMARLLAHGNAPGLYRPRLAAEARLTEASVSRIIAELKAEGLVAEPRCPAPYAGGPTSMVTFSQDLHFAAIEIASDRLTIGGGGIASPAFVERRPLPREPGALAAALASAVRDLAAAASQHGVHPRQIGVSLPGYRGDARPNPILPLDPLALRRLLAEHYPGVPVAIANAVVAQAAAQLHRPAGWQGPGRQLFVYLAHGVAGAWIDPAEPPAAIRALELGHVVLDAKGPLCRCGHRGCLEARASTAALAQRLDVPEAALIEAGDGWAGRFPLGALARQAVQDMLGGLGLVLGNALNLLPAERVVICGWPASLPPEDRAAVGAGMDRSLFGGLAQAGITLEFLPPDLGSEPRGALAWAAHCFVEAGGLATGA</sequence>
<comment type="caution">
    <text evidence="2">The sequence shown here is derived from an EMBL/GenBank/DDBJ whole genome shotgun (WGS) entry which is preliminary data.</text>
</comment>
<reference evidence="2 3" key="1">
    <citation type="journal article" date="2013" name="Int. J. Syst. Evol. Microbiol.">
        <title>Roseomonas aerophila sp. nov., isolated from air.</title>
        <authorList>
            <person name="Kim S.J."/>
            <person name="Weon H.Y."/>
            <person name="Ahn J.H."/>
            <person name="Hong S.B."/>
            <person name="Seok S.J."/>
            <person name="Whang K.S."/>
            <person name="Kwon S.W."/>
        </authorList>
    </citation>
    <scope>NUCLEOTIDE SEQUENCE [LARGE SCALE GENOMIC DNA]</scope>
    <source>
        <strain evidence="2 3">NBRC 108923</strain>
    </source>
</reference>
<evidence type="ECO:0000313" key="3">
    <source>
        <dbReference type="Proteomes" id="UP000626026"/>
    </source>
</evidence>